<sequence>MWQPHMPTLQGITKALLDASKNKRRKPNQNFWVCLDKYKDDPYLSCYLMFMSRNISLQPTLRNLINDYIISSLKLKREISAECMIFMQQNIVMYLDDPEVSSYMIELANILYNTQDTCPQIIELLSNSLDSNAAIRALTLILNKASSKKVELNTSTEALRNISQKLISQTQREQVNAIYCMNNLIALNLQVVDSYIISYLDALLKLNNSELDQTLEAIASGFLTIGAGHKNLISARIQDCSKLMIKGLRSKLKICCEFWKFCIIAKIPIYPSLLSLLEASISNLIIDSSPSSEIIRNCSIELLELLAPHFKEPCFTALQEFIDSKIHNENWIKAEAAIKALACLSNSGNEIHNYVRNNISYIMRFLQHDKKQLISTVISMISVYPNEIIQSAQFKNYIWRLLNLINGNDKEIGVIACSALLEIIKTKPEEVNEFSRECAIQLLAPLEEWDKNSLDKILEPLYELVISYNELLDNSNSRISIFAVLFDSLRGIQDDNPALAIAFNLMIAIIKASSEGLRKYLKSVLTKAQRVIEVSVSRRNPELFNTCLYLIIEILKSNVLKPKSYSLVPTLEFCLNSRDNIVLENCLKFMINLLGFTNEFDSISSKFIYKLLEMLDVRRNSLKTIAIASEALGNFSIKYPEETSKLVPEIAERMMLAARLNNCSQKLRSSIYLSIGMLGLSNPNALSTILSEFAKNWIDGMRGFPNDSAKINSFRGIYESISLLKHQKKYDILIEAYKEIQNPPPDLQNKMGRIALGNINQYKK</sequence>
<reference evidence="1" key="1">
    <citation type="submission" date="2021-09" db="EMBL/GenBank/DDBJ databases">
        <authorList>
            <consortium name="AG Swart"/>
            <person name="Singh M."/>
            <person name="Singh A."/>
            <person name="Seah K."/>
            <person name="Emmerich C."/>
        </authorList>
    </citation>
    <scope>NUCLEOTIDE SEQUENCE</scope>
    <source>
        <strain evidence="1">ATCC30299</strain>
    </source>
</reference>
<dbReference type="SUPFAM" id="SSF48371">
    <property type="entry name" value="ARM repeat"/>
    <property type="match status" value="1"/>
</dbReference>
<keyword evidence="2" id="KW-1185">Reference proteome</keyword>
<dbReference type="InterPro" id="IPR011989">
    <property type="entry name" value="ARM-like"/>
</dbReference>
<dbReference type="Proteomes" id="UP001162131">
    <property type="component" value="Unassembled WGS sequence"/>
</dbReference>
<organism evidence="1 2">
    <name type="scientific">Blepharisma stoltei</name>
    <dbReference type="NCBI Taxonomy" id="1481888"/>
    <lineage>
        <taxon>Eukaryota</taxon>
        <taxon>Sar</taxon>
        <taxon>Alveolata</taxon>
        <taxon>Ciliophora</taxon>
        <taxon>Postciliodesmatophora</taxon>
        <taxon>Heterotrichea</taxon>
        <taxon>Heterotrichida</taxon>
        <taxon>Blepharismidae</taxon>
        <taxon>Blepharisma</taxon>
    </lineage>
</organism>
<accession>A0AAU9IP28</accession>
<dbReference type="AlphaFoldDB" id="A0AAU9IP28"/>
<dbReference type="Gene3D" id="1.25.10.10">
    <property type="entry name" value="Leucine-rich Repeat Variant"/>
    <property type="match status" value="1"/>
</dbReference>
<name>A0AAU9IP28_9CILI</name>
<proteinExistence type="predicted"/>
<dbReference type="InterPro" id="IPR016024">
    <property type="entry name" value="ARM-type_fold"/>
</dbReference>
<evidence type="ECO:0000313" key="2">
    <source>
        <dbReference type="Proteomes" id="UP001162131"/>
    </source>
</evidence>
<evidence type="ECO:0000313" key="1">
    <source>
        <dbReference type="EMBL" id="CAG9316565.1"/>
    </source>
</evidence>
<gene>
    <name evidence="1" type="ORF">BSTOLATCC_MIC16674</name>
</gene>
<protein>
    <submittedName>
        <fullName evidence="1">Uncharacterized protein</fullName>
    </submittedName>
</protein>
<dbReference type="EMBL" id="CAJZBQ010000016">
    <property type="protein sequence ID" value="CAG9316565.1"/>
    <property type="molecule type" value="Genomic_DNA"/>
</dbReference>
<comment type="caution">
    <text evidence="1">The sequence shown here is derived from an EMBL/GenBank/DDBJ whole genome shotgun (WGS) entry which is preliminary data.</text>
</comment>